<evidence type="ECO:0000313" key="3">
    <source>
        <dbReference type="Proteomes" id="UP000030651"/>
    </source>
</evidence>
<dbReference type="Proteomes" id="UP000030651">
    <property type="component" value="Unassembled WGS sequence"/>
</dbReference>
<evidence type="ECO:0000313" key="2">
    <source>
        <dbReference type="EMBL" id="ETS78986.1"/>
    </source>
</evidence>
<dbReference type="HOGENOM" id="CLU_801939_0_0_1"/>
<gene>
    <name evidence="2" type="ORF">PFICI_08839</name>
</gene>
<dbReference type="AlphaFoldDB" id="W3X1E2"/>
<dbReference type="eggNOG" id="ENOG502RPKC">
    <property type="taxonomic scope" value="Eukaryota"/>
</dbReference>
<keyword evidence="3" id="KW-1185">Reference proteome</keyword>
<sequence length="346" mass="40797">MSTDSDIPSAANRVLHIFELLEAILLDVDDRTLLVSAQRVNKRWWNVIGNPNFQKRLFFIPDHDALGSTVNPLLLEYFAFCLHPRPIDEDTHEETYISQDRTPPSNDVSTLSNRNLNSTELVAIKDKAEAFSRVEASWRRMFTHQPPRVGIHQQFHGRVDPSFRLGIGCPKHNYEISYQEQHVDKFVRMSTVIEYFFRPDKAVDHRFPHEFPPWLRRVVMVKHFHGGYERWRRYGYPHGPYGQVFFYYHVMPESSDSPCHNFAGLGEILLLRRSWGTNCVWYLKSKLERMLQLMANYLELQQDLMNSANGRPRRGLYKYFQNSDVERGLQRLRNFFGLQTQSDDED</sequence>
<feature type="domain" description="Rhodanese" evidence="1">
    <location>
        <begin position="221"/>
        <end position="240"/>
    </location>
</feature>
<dbReference type="PROSITE" id="PS50206">
    <property type="entry name" value="RHODANESE_3"/>
    <property type="match status" value="1"/>
</dbReference>
<dbReference type="InParanoid" id="W3X1E2"/>
<dbReference type="RefSeq" id="XP_007835611.1">
    <property type="nucleotide sequence ID" value="XM_007837420.1"/>
</dbReference>
<evidence type="ECO:0000259" key="1">
    <source>
        <dbReference type="PROSITE" id="PS50206"/>
    </source>
</evidence>
<protein>
    <recommendedName>
        <fullName evidence="1">Rhodanese domain-containing protein</fullName>
    </recommendedName>
</protein>
<reference evidence="3" key="1">
    <citation type="journal article" date="2015" name="BMC Genomics">
        <title>Genomic and transcriptomic analysis of the endophytic fungus Pestalotiopsis fici reveals its lifestyle and high potential for synthesis of natural products.</title>
        <authorList>
            <person name="Wang X."/>
            <person name="Zhang X."/>
            <person name="Liu L."/>
            <person name="Xiang M."/>
            <person name="Wang W."/>
            <person name="Sun X."/>
            <person name="Che Y."/>
            <person name="Guo L."/>
            <person name="Liu G."/>
            <person name="Guo L."/>
            <person name="Wang C."/>
            <person name="Yin W.B."/>
            <person name="Stadler M."/>
            <person name="Zhang X."/>
            <person name="Liu X."/>
        </authorList>
    </citation>
    <scope>NUCLEOTIDE SEQUENCE [LARGE SCALE GENOMIC DNA]</scope>
    <source>
        <strain evidence="3">W106-1 / CGMCC3.15140</strain>
    </source>
</reference>
<proteinExistence type="predicted"/>
<name>W3X1E2_PESFW</name>
<dbReference type="OrthoDB" id="3800738at2759"/>
<dbReference type="InterPro" id="IPR001763">
    <property type="entry name" value="Rhodanese-like_dom"/>
</dbReference>
<dbReference type="KEGG" id="pfy:PFICI_08839"/>
<accession>W3X1E2</accession>
<dbReference type="EMBL" id="KI912114">
    <property type="protein sequence ID" value="ETS78986.1"/>
    <property type="molecule type" value="Genomic_DNA"/>
</dbReference>
<dbReference type="GeneID" id="19273852"/>
<organism evidence="2 3">
    <name type="scientific">Pestalotiopsis fici (strain W106-1 / CGMCC3.15140)</name>
    <dbReference type="NCBI Taxonomy" id="1229662"/>
    <lineage>
        <taxon>Eukaryota</taxon>
        <taxon>Fungi</taxon>
        <taxon>Dikarya</taxon>
        <taxon>Ascomycota</taxon>
        <taxon>Pezizomycotina</taxon>
        <taxon>Sordariomycetes</taxon>
        <taxon>Xylariomycetidae</taxon>
        <taxon>Amphisphaeriales</taxon>
        <taxon>Sporocadaceae</taxon>
        <taxon>Pestalotiopsis</taxon>
    </lineage>
</organism>